<dbReference type="GO" id="GO:0016779">
    <property type="term" value="F:nucleotidyltransferase activity"/>
    <property type="evidence" value="ECO:0007669"/>
    <property type="project" value="UniProtKB-KW"/>
</dbReference>
<dbReference type="RefSeq" id="WP_098154801.1">
    <property type="nucleotide sequence ID" value="NZ_CADEQK010000008.1"/>
</dbReference>
<evidence type="ECO:0000313" key="5">
    <source>
        <dbReference type="EMBL" id="PEH40330.1"/>
    </source>
</evidence>
<dbReference type="Pfam" id="PF10620">
    <property type="entry name" value="MdcG"/>
    <property type="match status" value="1"/>
</dbReference>
<evidence type="ECO:0000259" key="3">
    <source>
        <dbReference type="Pfam" id="PF10620"/>
    </source>
</evidence>
<evidence type="ECO:0000313" key="6">
    <source>
        <dbReference type="Proteomes" id="UP000220629"/>
    </source>
</evidence>
<feature type="domain" description="Phosphoribosyl-dephospho-CoA transferase MdcG C-terminal" evidence="3">
    <location>
        <begin position="116"/>
        <end position="240"/>
    </location>
</feature>
<feature type="domain" description="Phosphoribosyl-dephospho-CoA transferase MdcG N-terminal" evidence="4">
    <location>
        <begin position="14"/>
        <end position="112"/>
    </location>
</feature>
<gene>
    <name evidence="5" type="primary">mdcG</name>
    <name evidence="5" type="ORF">CRM94_32215</name>
</gene>
<proteinExistence type="predicted"/>
<protein>
    <submittedName>
        <fullName evidence="5">Malonate decarboxylase holo-[acyl-carrier-protein] synthase</fullName>
    </submittedName>
</protein>
<dbReference type="NCBIfam" id="TIGR03135">
    <property type="entry name" value="malonate_mdcG"/>
    <property type="match status" value="1"/>
</dbReference>
<evidence type="ECO:0000256" key="1">
    <source>
        <dbReference type="ARBA" id="ARBA00022679"/>
    </source>
</evidence>
<evidence type="ECO:0000259" key="4">
    <source>
        <dbReference type="Pfam" id="PF20866"/>
    </source>
</evidence>
<keyword evidence="2" id="KW-0548">Nucleotidyltransferase</keyword>
<dbReference type="InterPro" id="IPR048903">
    <property type="entry name" value="MdcG_N"/>
</dbReference>
<comment type="caution">
    <text evidence="5">The sequence shown here is derived from an EMBL/GenBank/DDBJ whole genome shotgun (WGS) entry which is preliminary data.</text>
</comment>
<dbReference type="AlphaFoldDB" id="A0A2A7SAQ2"/>
<reference evidence="6" key="1">
    <citation type="submission" date="2017-09" db="EMBL/GenBank/DDBJ databases">
        <title>FDA dAtabase for Regulatory Grade micrObial Sequences (FDA-ARGOS): Supporting development and validation of Infectious Disease Dx tests.</title>
        <authorList>
            <person name="Minogue T."/>
            <person name="Wolcott M."/>
            <person name="Wasieloski L."/>
            <person name="Aguilar W."/>
            <person name="Moore D."/>
            <person name="Tallon L."/>
            <person name="Sadzewicz L."/>
            <person name="Ott S."/>
            <person name="Zhao X."/>
            <person name="Nagaraj S."/>
            <person name="Vavikolanu K."/>
            <person name="Aluvathingal J."/>
            <person name="Nadendla S."/>
            <person name="Sichtig H."/>
        </authorList>
    </citation>
    <scope>NUCLEOTIDE SEQUENCE [LARGE SCALE GENOMIC DNA]</scope>
    <source>
        <strain evidence="6">FDAARGOS_390</strain>
    </source>
</reference>
<dbReference type="EMBL" id="PDDY01000004">
    <property type="protein sequence ID" value="PEH40330.1"/>
    <property type="molecule type" value="Genomic_DNA"/>
</dbReference>
<evidence type="ECO:0000256" key="2">
    <source>
        <dbReference type="ARBA" id="ARBA00022695"/>
    </source>
</evidence>
<dbReference type="InterPro" id="IPR017557">
    <property type="entry name" value="Holo-ACP_synthase"/>
</dbReference>
<organism evidence="5 6">
    <name type="scientific">Burkholderia gladioli</name>
    <name type="common">Pseudomonas marginata</name>
    <name type="synonym">Phytomonas marginata</name>
    <dbReference type="NCBI Taxonomy" id="28095"/>
    <lineage>
        <taxon>Bacteria</taxon>
        <taxon>Pseudomonadati</taxon>
        <taxon>Pseudomonadota</taxon>
        <taxon>Betaproteobacteria</taxon>
        <taxon>Burkholderiales</taxon>
        <taxon>Burkholderiaceae</taxon>
        <taxon>Burkholderia</taxon>
    </lineage>
</organism>
<sequence length="250" mass="26282">MHSSARPAEAALVRHGLVRVAPEAWRALLAAEPALAAGVVEAADVADAADVAARSVLRDWAVRGWPLMVRRPGPCDAARPGVPLGLPLPPSLGKRRIGVSLAAEAIVSIERPPALDSLREVAPPAWRATLDALEAIARRHRIVCRAFGSLAWQGLTGLPYLSANSDLDLLFELPPGFDAAGDDLATLAAMLDDVAACEAVAPMRIDGEVIRVDGAGANWRELQAGQDEVMVKTANDVRLLAPRDFLAGAA</sequence>
<dbReference type="Pfam" id="PF20866">
    <property type="entry name" value="MdcG_N"/>
    <property type="match status" value="1"/>
</dbReference>
<dbReference type="InterPro" id="IPR049180">
    <property type="entry name" value="MdcG_C"/>
</dbReference>
<keyword evidence="1" id="KW-0808">Transferase</keyword>
<dbReference type="Proteomes" id="UP000220629">
    <property type="component" value="Unassembled WGS sequence"/>
</dbReference>
<name>A0A2A7SAQ2_BURGA</name>
<accession>A0A2A7SAQ2</accession>